<dbReference type="PANTHER" id="PTHR30151">
    <property type="entry name" value="ALKANE SULFONATE ABC TRANSPORTER-RELATED, MEMBRANE SUBUNIT"/>
    <property type="match status" value="1"/>
</dbReference>
<evidence type="ECO:0000256" key="6">
    <source>
        <dbReference type="ARBA" id="ARBA00023136"/>
    </source>
</evidence>
<feature type="transmembrane region" description="Helical" evidence="7">
    <location>
        <begin position="219"/>
        <end position="240"/>
    </location>
</feature>
<dbReference type="EMBL" id="JACXIZ010000021">
    <property type="protein sequence ID" value="MBD2846140.1"/>
    <property type="molecule type" value="Genomic_DNA"/>
</dbReference>
<dbReference type="InterPro" id="IPR035906">
    <property type="entry name" value="MetI-like_sf"/>
</dbReference>
<dbReference type="GO" id="GO:0005886">
    <property type="term" value="C:plasma membrane"/>
    <property type="evidence" value="ECO:0007669"/>
    <property type="project" value="UniProtKB-SubCell"/>
</dbReference>
<gene>
    <name evidence="9" type="ORF">IDH44_13120</name>
</gene>
<keyword evidence="2 7" id="KW-0813">Transport</keyword>
<evidence type="ECO:0000256" key="4">
    <source>
        <dbReference type="ARBA" id="ARBA00022692"/>
    </source>
</evidence>
<dbReference type="PANTHER" id="PTHR30151:SF20">
    <property type="entry name" value="ABC TRANSPORTER PERMEASE PROTEIN HI_0355-RELATED"/>
    <property type="match status" value="1"/>
</dbReference>
<comment type="caution">
    <text evidence="9">The sequence shown here is derived from an EMBL/GenBank/DDBJ whole genome shotgun (WGS) entry which is preliminary data.</text>
</comment>
<dbReference type="Proteomes" id="UP000621560">
    <property type="component" value="Unassembled WGS sequence"/>
</dbReference>
<feature type="transmembrane region" description="Helical" evidence="7">
    <location>
        <begin position="96"/>
        <end position="117"/>
    </location>
</feature>
<feature type="transmembrane region" description="Helical" evidence="7">
    <location>
        <begin position="65"/>
        <end position="84"/>
    </location>
</feature>
<evidence type="ECO:0000256" key="7">
    <source>
        <dbReference type="RuleBase" id="RU363032"/>
    </source>
</evidence>
<keyword evidence="5 7" id="KW-1133">Transmembrane helix</keyword>
<dbReference type="PROSITE" id="PS50928">
    <property type="entry name" value="ABC_TM1"/>
    <property type="match status" value="1"/>
</dbReference>
<organism evidence="9 10">
    <name type="scientific">Paenibacillus sabuli</name>
    <dbReference type="NCBI Taxonomy" id="2772509"/>
    <lineage>
        <taxon>Bacteria</taxon>
        <taxon>Bacillati</taxon>
        <taxon>Bacillota</taxon>
        <taxon>Bacilli</taxon>
        <taxon>Bacillales</taxon>
        <taxon>Paenibacillaceae</taxon>
        <taxon>Paenibacillus</taxon>
    </lineage>
</organism>
<proteinExistence type="inferred from homology"/>
<dbReference type="AlphaFoldDB" id="A0A927BUU0"/>
<evidence type="ECO:0000256" key="3">
    <source>
        <dbReference type="ARBA" id="ARBA00022475"/>
    </source>
</evidence>
<feature type="transmembrane region" description="Helical" evidence="7">
    <location>
        <begin position="175"/>
        <end position="199"/>
    </location>
</feature>
<comment type="similarity">
    <text evidence="7">Belongs to the binding-protein-dependent transport system permease family.</text>
</comment>
<sequence length="258" mass="28012">MGNKWLAYWPSAAVMTALLLLWQGAVIVFDIEEWFLPGPAAIVRETAAIWPRLLEHTGATLRLTLLGYALGTTAGIAVGMLFHLAPGLRRSTYPLLVLSQNVPIIVLGPLLLMWLGFGMLPKIVLLVLVCFFPVSVAMLAGLGSADSSLTNYMRMIGAGNWTIFRRLELPHAVPSLFSGLKIAAAYSVTSAIVAEWIGASKGLGYFIQLSARGFQAPRVFAAVLIIVLLSMLLFGAVALAERRLLRWRPRSTEGGKRP</sequence>
<feature type="domain" description="ABC transmembrane type-1" evidence="8">
    <location>
        <begin position="57"/>
        <end position="237"/>
    </location>
</feature>
<dbReference type="CDD" id="cd06261">
    <property type="entry name" value="TM_PBP2"/>
    <property type="match status" value="1"/>
</dbReference>
<feature type="transmembrane region" description="Helical" evidence="7">
    <location>
        <begin position="7"/>
        <end position="29"/>
    </location>
</feature>
<keyword evidence="3" id="KW-1003">Cell membrane</keyword>
<reference evidence="9" key="1">
    <citation type="submission" date="2020-09" db="EMBL/GenBank/DDBJ databases">
        <title>A novel bacterium of genus Paenibacillus, isolated from South China Sea.</title>
        <authorList>
            <person name="Huang H."/>
            <person name="Mo K."/>
            <person name="Hu Y."/>
        </authorList>
    </citation>
    <scope>NUCLEOTIDE SEQUENCE</scope>
    <source>
        <strain evidence="9">IB182496</strain>
    </source>
</reference>
<feature type="transmembrane region" description="Helical" evidence="7">
    <location>
        <begin position="123"/>
        <end position="145"/>
    </location>
</feature>
<dbReference type="Gene3D" id="1.10.3720.10">
    <property type="entry name" value="MetI-like"/>
    <property type="match status" value="1"/>
</dbReference>
<keyword evidence="6 7" id="KW-0472">Membrane</keyword>
<dbReference type="Pfam" id="PF00528">
    <property type="entry name" value="BPD_transp_1"/>
    <property type="match status" value="1"/>
</dbReference>
<keyword evidence="4 7" id="KW-0812">Transmembrane</keyword>
<evidence type="ECO:0000313" key="10">
    <source>
        <dbReference type="Proteomes" id="UP000621560"/>
    </source>
</evidence>
<dbReference type="InterPro" id="IPR000515">
    <property type="entry name" value="MetI-like"/>
</dbReference>
<keyword evidence="10" id="KW-1185">Reference proteome</keyword>
<evidence type="ECO:0000256" key="1">
    <source>
        <dbReference type="ARBA" id="ARBA00004651"/>
    </source>
</evidence>
<comment type="subcellular location">
    <subcellularLocation>
        <location evidence="1 7">Cell membrane</location>
        <topology evidence="1 7">Multi-pass membrane protein</topology>
    </subcellularLocation>
</comment>
<dbReference type="RefSeq" id="WP_190918317.1">
    <property type="nucleotide sequence ID" value="NZ_JACXIZ010000021.1"/>
</dbReference>
<evidence type="ECO:0000259" key="8">
    <source>
        <dbReference type="PROSITE" id="PS50928"/>
    </source>
</evidence>
<name>A0A927BUU0_9BACL</name>
<accession>A0A927BUU0</accession>
<evidence type="ECO:0000256" key="5">
    <source>
        <dbReference type="ARBA" id="ARBA00022989"/>
    </source>
</evidence>
<evidence type="ECO:0000313" key="9">
    <source>
        <dbReference type="EMBL" id="MBD2846140.1"/>
    </source>
</evidence>
<dbReference type="SUPFAM" id="SSF161098">
    <property type="entry name" value="MetI-like"/>
    <property type="match status" value="1"/>
</dbReference>
<protein>
    <submittedName>
        <fullName evidence="9">ABC transporter permease</fullName>
    </submittedName>
</protein>
<dbReference type="GO" id="GO:0055085">
    <property type="term" value="P:transmembrane transport"/>
    <property type="evidence" value="ECO:0007669"/>
    <property type="project" value="InterPro"/>
</dbReference>
<evidence type="ECO:0000256" key="2">
    <source>
        <dbReference type="ARBA" id="ARBA00022448"/>
    </source>
</evidence>